<name>A0A1Y4LCV3_9FIRM</name>
<dbReference type="EMBL" id="NFKK01000001">
    <property type="protein sequence ID" value="OUP54546.1"/>
    <property type="molecule type" value="Genomic_DNA"/>
</dbReference>
<dbReference type="RefSeq" id="WP_016148159.1">
    <property type="nucleotide sequence ID" value="NZ_CABKSA010000002.1"/>
</dbReference>
<dbReference type="Proteomes" id="UP000195326">
    <property type="component" value="Unassembled WGS sequence"/>
</dbReference>
<evidence type="ECO:0000313" key="3">
    <source>
        <dbReference type="Proteomes" id="UP000195326"/>
    </source>
</evidence>
<reference evidence="1" key="2">
    <citation type="journal article" date="2018" name="BMC Genomics">
        <title>Whole genome sequencing and function prediction of 133 gut anaerobes isolated from chicken caecum in pure cultures.</title>
        <authorList>
            <person name="Medvecky M."/>
            <person name="Cejkova D."/>
            <person name="Polansky O."/>
            <person name="Karasova D."/>
            <person name="Kubasova T."/>
            <person name="Cizek A."/>
            <person name="Rychlik I."/>
        </authorList>
    </citation>
    <scope>NUCLEOTIDE SEQUENCE</scope>
    <source>
        <strain evidence="2">An179</strain>
        <strain evidence="1">An180</strain>
    </source>
</reference>
<evidence type="ECO:0000313" key="1">
    <source>
        <dbReference type="EMBL" id="OUP54546.1"/>
    </source>
</evidence>
<protein>
    <submittedName>
        <fullName evidence="1">Uncharacterized protein</fullName>
    </submittedName>
</protein>
<evidence type="ECO:0000313" key="2">
    <source>
        <dbReference type="EMBL" id="OUP59467.1"/>
    </source>
</evidence>
<accession>A0A1Y4LCV3</accession>
<proteinExistence type="predicted"/>
<dbReference type="Proteomes" id="UP000195897">
    <property type="component" value="Unassembled WGS sequence"/>
</dbReference>
<comment type="caution">
    <text evidence="1">The sequence shown here is derived from an EMBL/GenBank/DDBJ whole genome shotgun (WGS) entry which is preliminary data.</text>
</comment>
<dbReference type="STRING" id="501571.GCA_900143195_02853"/>
<dbReference type="EMBL" id="NFKL01000006">
    <property type="protein sequence ID" value="OUP59467.1"/>
    <property type="molecule type" value="Genomic_DNA"/>
</dbReference>
<evidence type="ECO:0000313" key="4">
    <source>
        <dbReference type="Proteomes" id="UP000195897"/>
    </source>
</evidence>
<dbReference type="AlphaFoldDB" id="A0A1Y4LCV3"/>
<sequence length="59" mass="6825">MKERLMRLLDVKSLVTFALIAVVCIQAIRRNVDMPSEYVASIVTAIVTYYFTRKDDNDK</sequence>
<gene>
    <name evidence="2" type="ORF">B5F15_05290</name>
    <name evidence="1" type="ORF">B5F17_01190</name>
</gene>
<organism evidence="1 4">
    <name type="scientific">Butyricicoccus pullicaecorum</name>
    <dbReference type="NCBI Taxonomy" id="501571"/>
    <lineage>
        <taxon>Bacteria</taxon>
        <taxon>Bacillati</taxon>
        <taxon>Bacillota</taxon>
        <taxon>Clostridia</taxon>
        <taxon>Eubacteriales</taxon>
        <taxon>Butyricicoccaceae</taxon>
        <taxon>Butyricicoccus</taxon>
    </lineage>
</organism>
<reference evidence="3 4" key="1">
    <citation type="submission" date="2017-04" db="EMBL/GenBank/DDBJ databases">
        <title>Function of individual gut microbiota members based on whole genome sequencing of pure cultures obtained from chicken caecum.</title>
        <authorList>
            <person name="Medvecky M."/>
            <person name="Cejkova D."/>
            <person name="Polansky O."/>
            <person name="Karasova D."/>
            <person name="Kubasova T."/>
            <person name="Cizek A."/>
            <person name="Rychlik I."/>
        </authorList>
    </citation>
    <scope>NUCLEOTIDE SEQUENCE [LARGE SCALE GENOMIC DNA]</scope>
    <source>
        <strain evidence="3">An179</strain>
        <strain evidence="4">An180</strain>
    </source>
</reference>